<evidence type="ECO:0000313" key="4">
    <source>
        <dbReference type="Proteomes" id="UP001175228"/>
    </source>
</evidence>
<gene>
    <name evidence="3" type="ORF">EDD18DRAFT_184560</name>
</gene>
<sequence>MESASPPLSVMFMQIGDVYAVNIAAAGALTWLVYDIVLTASLELSMLVRTRWTFTKVLYCFIRYYTVFTLSINLTGNCQRWFWFIGYNGPVLSTAIGECLLLIRVNALYGYNRRVIILTSSLYLAETVLGFTTVAVEISSITVLPRTAATPVPGCLATSPPRIKLTLAAWIMALVVASVFFVLSLFKFFAYMPSVQMGKPTSFKDILQARKIMPTLSLFIRDNSFFFFFAFSLQLINLVFIVGLAERPIQQMGTAWLMAGYAVMASRLMLNIRTISDLVDVGESFELDSRFQSRSTVRFAVGITQGTDPSNHD</sequence>
<proteinExistence type="predicted"/>
<feature type="transmembrane region" description="Helical" evidence="1">
    <location>
        <begin position="115"/>
        <end position="136"/>
    </location>
</feature>
<dbReference type="EMBL" id="JAUEPU010000014">
    <property type="protein sequence ID" value="KAK0497031.1"/>
    <property type="molecule type" value="Genomic_DNA"/>
</dbReference>
<feature type="transmembrane region" description="Helical" evidence="1">
    <location>
        <begin position="167"/>
        <end position="190"/>
    </location>
</feature>
<feature type="transmembrane region" description="Helical" evidence="1">
    <location>
        <begin position="20"/>
        <end position="45"/>
    </location>
</feature>
<feature type="transmembrane region" description="Helical" evidence="1">
    <location>
        <begin position="57"/>
        <end position="75"/>
    </location>
</feature>
<organism evidence="3 4">
    <name type="scientific">Armillaria luteobubalina</name>
    <dbReference type="NCBI Taxonomy" id="153913"/>
    <lineage>
        <taxon>Eukaryota</taxon>
        <taxon>Fungi</taxon>
        <taxon>Dikarya</taxon>
        <taxon>Basidiomycota</taxon>
        <taxon>Agaricomycotina</taxon>
        <taxon>Agaricomycetes</taxon>
        <taxon>Agaricomycetidae</taxon>
        <taxon>Agaricales</taxon>
        <taxon>Marasmiineae</taxon>
        <taxon>Physalacriaceae</taxon>
        <taxon>Armillaria</taxon>
    </lineage>
</organism>
<keyword evidence="1" id="KW-0472">Membrane</keyword>
<feature type="transmembrane region" description="Helical" evidence="1">
    <location>
        <begin position="225"/>
        <end position="245"/>
    </location>
</feature>
<feature type="transmembrane region" description="Helical" evidence="1">
    <location>
        <begin position="81"/>
        <end position="103"/>
    </location>
</feature>
<dbReference type="Pfam" id="PF20151">
    <property type="entry name" value="DUF6533"/>
    <property type="match status" value="1"/>
</dbReference>
<dbReference type="InterPro" id="IPR045340">
    <property type="entry name" value="DUF6533"/>
</dbReference>
<evidence type="ECO:0000256" key="1">
    <source>
        <dbReference type="SAM" id="Phobius"/>
    </source>
</evidence>
<reference evidence="3" key="1">
    <citation type="submission" date="2023-06" db="EMBL/GenBank/DDBJ databases">
        <authorList>
            <consortium name="Lawrence Berkeley National Laboratory"/>
            <person name="Ahrendt S."/>
            <person name="Sahu N."/>
            <person name="Indic B."/>
            <person name="Wong-Bajracharya J."/>
            <person name="Merenyi Z."/>
            <person name="Ke H.-M."/>
            <person name="Monk M."/>
            <person name="Kocsube S."/>
            <person name="Drula E."/>
            <person name="Lipzen A."/>
            <person name="Balint B."/>
            <person name="Henrissat B."/>
            <person name="Andreopoulos B."/>
            <person name="Martin F.M."/>
            <person name="Harder C.B."/>
            <person name="Rigling D."/>
            <person name="Ford K.L."/>
            <person name="Foster G.D."/>
            <person name="Pangilinan J."/>
            <person name="Papanicolaou A."/>
            <person name="Barry K."/>
            <person name="LaButti K."/>
            <person name="Viragh M."/>
            <person name="Koriabine M."/>
            <person name="Yan M."/>
            <person name="Riley R."/>
            <person name="Champramary S."/>
            <person name="Plett K.L."/>
            <person name="Tsai I.J."/>
            <person name="Slot J."/>
            <person name="Sipos G."/>
            <person name="Plett J."/>
            <person name="Nagy L.G."/>
            <person name="Grigoriev I.V."/>
        </authorList>
    </citation>
    <scope>NUCLEOTIDE SEQUENCE</scope>
    <source>
        <strain evidence="3">HWK02</strain>
    </source>
</reference>
<evidence type="ECO:0000313" key="3">
    <source>
        <dbReference type="EMBL" id="KAK0497031.1"/>
    </source>
</evidence>
<name>A0AA39Q7Z8_9AGAR</name>
<accession>A0AA39Q7Z8</accession>
<keyword evidence="4" id="KW-1185">Reference proteome</keyword>
<feature type="transmembrane region" description="Helical" evidence="1">
    <location>
        <begin position="251"/>
        <end position="270"/>
    </location>
</feature>
<comment type="caution">
    <text evidence="3">The sequence shown here is derived from an EMBL/GenBank/DDBJ whole genome shotgun (WGS) entry which is preliminary data.</text>
</comment>
<keyword evidence="1" id="KW-1133">Transmembrane helix</keyword>
<keyword evidence="1" id="KW-0812">Transmembrane</keyword>
<protein>
    <recommendedName>
        <fullName evidence="2">DUF6533 domain-containing protein</fullName>
    </recommendedName>
</protein>
<dbReference type="AlphaFoldDB" id="A0AA39Q7Z8"/>
<dbReference type="Proteomes" id="UP001175228">
    <property type="component" value="Unassembled WGS sequence"/>
</dbReference>
<feature type="domain" description="DUF6533" evidence="2">
    <location>
        <begin position="25"/>
        <end position="67"/>
    </location>
</feature>
<evidence type="ECO:0000259" key="2">
    <source>
        <dbReference type="Pfam" id="PF20151"/>
    </source>
</evidence>